<organism evidence="2 3">
    <name type="scientific">Cellulomonas chengniuliangii</name>
    <dbReference type="NCBI Taxonomy" id="2968084"/>
    <lineage>
        <taxon>Bacteria</taxon>
        <taxon>Bacillati</taxon>
        <taxon>Actinomycetota</taxon>
        <taxon>Actinomycetes</taxon>
        <taxon>Micrococcales</taxon>
        <taxon>Cellulomonadaceae</taxon>
        <taxon>Cellulomonas</taxon>
    </lineage>
</organism>
<accession>A0ABY5L4R6</accession>
<dbReference type="CDD" id="cd06587">
    <property type="entry name" value="VOC"/>
    <property type="match status" value="1"/>
</dbReference>
<proteinExistence type="predicted"/>
<evidence type="ECO:0000259" key="1">
    <source>
        <dbReference type="Pfam" id="PF18029"/>
    </source>
</evidence>
<sequence length="118" mass="12402">MTLTVEMVTFDALDAPMLARWWAAQTGGVVQGEPDAPFVVVSPGTPGGPNLGFQQVASPTRGKNRVHVDLSAPDRAAEVARLTGDGATFVADHREDGFAWTVLADPEGNQFCVSGPHS</sequence>
<reference evidence="2 3" key="1">
    <citation type="submission" date="2022-07" db="EMBL/GenBank/DDBJ databases">
        <title>Novel species in genus cellulomonas.</title>
        <authorList>
            <person name="Ye L."/>
        </authorList>
    </citation>
    <scope>NUCLEOTIDE SEQUENCE [LARGE SCALE GENOMIC DNA]</scope>
    <source>
        <strain evidence="3">zg-Y338</strain>
    </source>
</reference>
<gene>
    <name evidence="2" type="ORF">NP064_06025</name>
</gene>
<dbReference type="Pfam" id="PF18029">
    <property type="entry name" value="Glyoxalase_6"/>
    <property type="match status" value="1"/>
</dbReference>
<dbReference type="PANTHER" id="PTHR35908:SF1">
    <property type="entry name" value="CONSERVED PROTEIN"/>
    <property type="match status" value="1"/>
</dbReference>
<protein>
    <submittedName>
        <fullName evidence="2">VOC family protein</fullName>
    </submittedName>
</protein>
<dbReference type="InterPro" id="IPR029068">
    <property type="entry name" value="Glyas_Bleomycin-R_OHBP_Dase"/>
</dbReference>
<dbReference type="Gene3D" id="3.10.180.10">
    <property type="entry name" value="2,3-Dihydroxybiphenyl 1,2-Dioxygenase, domain 1"/>
    <property type="match status" value="1"/>
</dbReference>
<dbReference type="RefSeq" id="WP_227568720.1">
    <property type="nucleotide sequence ID" value="NZ_CP101988.1"/>
</dbReference>
<evidence type="ECO:0000313" key="3">
    <source>
        <dbReference type="Proteomes" id="UP001316189"/>
    </source>
</evidence>
<dbReference type="PANTHER" id="PTHR35908">
    <property type="entry name" value="HYPOTHETICAL FUSION PROTEIN"/>
    <property type="match status" value="1"/>
</dbReference>
<dbReference type="SUPFAM" id="SSF54593">
    <property type="entry name" value="Glyoxalase/Bleomycin resistance protein/Dihydroxybiphenyl dioxygenase"/>
    <property type="match status" value="1"/>
</dbReference>
<dbReference type="Proteomes" id="UP001316189">
    <property type="component" value="Chromosome"/>
</dbReference>
<name>A0ABY5L4R6_9CELL</name>
<dbReference type="EMBL" id="CP101988">
    <property type="protein sequence ID" value="UUI76450.1"/>
    <property type="molecule type" value="Genomic_DNA"/>
</dbReference>
<keyword evidence="3" id="KW-1185">Reference proteome</keyword>
<evidence type="ECO:0000313" key="2">
    <source>
        <dbReference type="EMBL" id="UUI76450.1"/>
    </source>
</evidence>
<feature type="domain" description="Glyoxalase-like" evidence="1">
    <location>
        <begin position="7"/>
        <end position="113"/>
    </location>
</feature>
<dbReference type="InterPro" id="IPR041581">
    <property type="entry name" value="Glyoxalase_6"/>
</dbReference>